<dbReference type="PANTHER" id="PTHR30050:SF8">
    <property type="entry name" value="PRIMOSOMAL PROTEIN DNAI"/>
    <property type="match status" value="1"/>
</dbReference>
<dbReference type="EMBL" id="FNEV01000009">
    <property type="protein sequence ID" value="SDJ65236.1"/>
    <property type="molecule type" value="Genomic_DNA"/>
</dbReference>
<reference evidence="3" key="1">
    <citation type="submission" date="2016-10" db="EMBL/GenBank/DDBJ databases">
        <authorList>
            <person name="Varghese N."/>
            <person name="Submissions S."/>
        </authorList>
    </citation>
    <scope>NUCLEOTIDE SEQUENCE [LARGE SCALE GENOMIC DNA]</scope>
    <source>
        <strain evidence="3">DSM 4771</strain>
    </source>
</reference>
<proteinExistence type="predicted"/>
<sequence>MTRVEPIQESLKKWMKNNESFRKRMNQARRQVLESPEVKRLIEEKEGLTTTIAEKNLIKLHEYDTQSKACEKCPSREACINILPGYVPRVELEGEEVRLAYDKCPRQMKKEKEQKQRDLVKSLYMPKELHEATVERLDYSGTDERNEAVMKTLAYIDKLGEELPQKGLYFHGLFGVGKTYFLGAIANELSNHDVETMVIYMPELVREMKASIKDDSLTSKVDAFKRVPVLMLDDIGAESQSAWFRDEILGSILQHRMMEGLPVFFTSNYSLKELEQVMGHTNKGEVGALKASRIIERIRQLSEPVEVQGPNRRNQ</sequence>
<feature type="domain" description="AAA+ ATPase" evidence="1">
    <location>
        <begin position="164"/>
        <end position="301"/>
    </location>
</feature>
<evidence type="ECO:0000259" key="1">
    <source>
        <dbReference type="SMART" id="SM00382"/>
    </source>
</evidence>
<dbReference type="InterPro" id="IPR002611">
    <property type="entry name" value="IstB_ATP-bd"/>
</dbReference>
<dbReference type="AlphaFoldDB" id="A0A1G8VGI7"/>
<gene>
    <name evidence="2" type="ORF">SAMN04490247_2691</name>
</gene>
<keyword evidence="3" id="KW-1185">Reference proteome</keyword>
<dbReference type="Pfam" id="PF07319">
    <property type="entry name" value="DnaI_N"/>
    <property type="match status" value="1"/>
</dbReference>
<dbReference type="GO" id="GO:0004386">
    <property type="term" value="F:helicase activity"/>
    <property type="evidence" value="ECO:0007669"/>
    <property type="project" value="UniProtKB-KW"/>
</dbReference>
<dbReference type="STRING" id="86666.SAMN04490247_2691"/>
<dbReference type="PANTHER" id="PTHR30050">
    <property type="entry name" value="CHROMOSOMAL REPLICATION INITIATOR PROTEIN DNAA"/>
    <property type="match status" value="1"/>
</dbReference>
<dbReference type="CDD" id="cd00009">
    <property type="entry name" value="AAA"/>
    <property type="match status" value="1"/>
</dbReference>
<dbReference type="SMART" id="SM00382">
    <property type="entry name" value="AAA"/>
    <property type="match status" value="1"/>
</dbReference>
<protein>
    <submittedName>
        <fullName evidence="2">Replicative DNA helicase loader DnaI</fullName>
    </submittedName>
</protein>
<keyword evidence="2" id="KW-0347">Helicase</keyword>
<dbReference type="InterPro" id="IPR009928">
    <property type="entry name" value="DnaI_N"/>
</dbReference>
<evidence type="ECO:0000313" key="3">
    <source>
        <dbReference type="Proteomes" id="UP000199225"/>
    </source>
</evidence>
<dbReference type="Pfam" id="PF01695">
    <property type="entry name" value="IstB_IS21"/>
    <property type="match status" value="1"/>
</dbReference>
<dbReference type="SUPFAM" id="SSF52540">
    <property type="entry name" value="P-loop containing nucleoside triphosphate hydrolases"/>
    <property type="match status" value="1"/>
</dbReference>
<keyword evidence="2" id="KW-0067">ATP-binding</keyword>
<dbReference type="GO" id="GO:0005524">
    <property type="term" value="F:ATP binding"/>
    <property type="evidence" value="ECO:0007669"/>
    <property type="project" value="InterPro"/>
</dbReference>
<dbReference type="NCBIfam" id="NF006505">
    <property type="entry name" value="PRK08939.1"/>
    <property type="match status" value="1"/>
</dbReference>
<dbReference type="InterPro" id="IPR003593">
    <property type="entry name" value="AAA+_ATPase"/>
</dbReference>
<evidence type="ECO:0000313" key="2">
    <source>
        <dbReference type="EMBL" id="SDJ65236.1"/>
    </source>
</evidence>
<name>A0A1G8VGI7_9BACI</name>
<dbReference type="Proteomes" id="UP000199225">
    <property type="component" value="Unassembled WGS sequence"/>
</dbReference>
<keyword evidence="2" id="KW-0378">Hydrolase</keyword>
<dbReference type="GO" id="GO:0006260">
    <property type="term" value="P:DNA replication"/>
    <property type="evidence" value="ECO:0007669"/>
    <property type="project" value="TreeGrafter"/>
</dbReference>
<keyword evidence="2" id="KW-0547">Nucleotide-binding</keyword>
<dbReference type="InterPro" id="IPR027417">
    <property type="entry name" value="P-loop_NTPase"/>
</dbReference>
<organism evidence="2 3">
    <name type="scientific">Salimicrobium halophilum</name>
    <dbReference type="NCBI Taxonomy" id="86666"/>
    <lineage>
        <taxon>Bacteria</taxon>
        <taxon>Bacillati</taxon>
        <taxon>Bacillota</taxon>
        <taxon>Bacilli</taxon>
        <taxon>Bacillales</taxon>
        <taxon>Bacillaceae</taxon>
        <taxon>Salimicrobium</taxon>
    </lineage>
</organism>
<dbReference type="Gene3D" id="3.40.50.300">
    <property type="entry name" value="P-loop containing nucleotide triphosphate hydrolases"/>
    <property type="match status" value="1"/>
</dbReference>
<accession>A0A1G8VGI7</accession>